<organism evidence="10 11">
    <name type="scientific">Thermosporothrix hazakensis</name>
    <dbReference type="NCBI Taxonomy" id="644383"/>
    <lineage>
        <taxon>Bacteria</taxon>
        <taxon>Bacillati</taxon>
        <taxon>Chloroflexota</taxon>
        <taxon>Ktedonobacteria</taxon>
        <taxon>Ktedonobacterales</taxon>
        <taxon>Thermosporotrichaceae</taxon>
        <taxon>Thermosporothrix</taxon>
    </lineage>
</organism>
<dbReference type="GO" id="GO:0071555">
    <property type="term" value="P:cell wall organization"/>
    <property type="evidence" value="ECO:0007669"/>
    <property type="project" value="UniProtKB-KW"/>
</dbReference>
<dbReference type="EMBL" id="QKUF01000001">
    <property type="protein sequence ID" value="PZW36018.1"/>
    <property type="molecule type" value="Genomic_DNA"/>
</dbReference>
<keyword evidence="8" id="KW-0813">Transport</keyword>
<dbReference type="PANTHER" id="PTHR47019:SF1">
    <property type="entry name" value="LIPID II FLIPPASE MURJ"/>
    <property type="match status" value="1"/>
</dbReference>
<name>A0A326UC83_THEHA</name>
<keyword evidence="2 8" id="KW-1003">Cell membrane</keyword>
<feature type="transmembrane region" description="Helical" evidence="8">
    <location>
        <begin position="292"/>
        <end position="310"/>
    </location>
</feature>
<keyword evidence="3 8" id="KW-0812">Transmembrane</keyword>
<dbReference type="GO" id="GO:0015648">
    <property type="term" value="F:lipid-linked peptidoglycan transporter activity"/>
    <property type="evidence" value="ECO:0007669"/>
    <property type="project" value="UniProtKB-UniRule"/>
</dbReference>
<feature type="transmembrane region" description="Helical" evidence="8">
    <location>
        <begin position="331"/>
        <end position="356"/>
    </location>
</feature>
<evidence type="ECO:0000313" key="10">
    <source>
        <dbReference type="EMBL" id="PZW36018.1"/>
    </source>
</evidence>
<feature type="transmembrane region" description="Helical" evidence="8">
    <location>
        <begin position="249"/>
        <end position="272"/>
    </location>
</feature>
<dbReference type="OrthoDB" id="9804143at2"/>
<evidence type="ECO:0000256" key="7">
    <source>
        <dbReference type="ARBA" id="ARBA00023136"/>
    </source>
</evidence>
<comment type="function">
    <text evidence="8">Involved in peptidoglycan biosynthesis. Transports lipid-linked peptidoglycan precursors from the inner to the outer leaflet of the cytoplasmic membrane.</text>
</comment>
<dbReference type="InterPro" id="IPR051050">
    <property type="entry name" value="Lipid_II_flippase_MurJ/MviN"/>
</dbReference>
<keyword evidence="6 8" id="KW-1133">Transmembrane helix</keyword>
<evidence type="ECO:0000256" key="9">
    <source>
        <dbReference type="SAM" id="MobiDB-lite"/>
    </source>
</evidence>
<comment type="subcellular location">
    <subcellularLocation>
        <location evidence="1 8">Cell membrane</location>
        <topology evidence="1 8">Multi-pass membrane protein</topology>
    </subcellularLocation>
</comment>
<dbReference type="GO" id="GO:0008360">
    <property type="term" value="P:regulation of cell shape"/>
    <property type="evidence" value="ECO:0007669"/>
    <property type="project" value="UniProtKB-KW"/>
</dbReference>
<dbReference type="HAMAP" id="MF_02078">
    <property type="entry name" value="MurJ_MviN"/>
    <property type="match status" value="1"/>
</dbReference>
<feature type="compositionally biased region" description="Low complexity" evidence="9">
    <location>
        <begin position="1"/>
        <end position="15"/>
    </location>
</feature>
<comment type="similarity">
    <text evidence="8">Belongs to the MurJ/MviN family.</text>
</comment>
<dbReference type="RefSeq" id="WP_111317783.1">
    <property type="nucleotide sequence ID" value="NZ_BIFX01000001.1"/>
</dbReference>
<accession>A0A326UC83</accession>
<keyword evidence="8" id="KW-0961">Cell wall biogenesis/degradation</keyword>
<keyword evidence="7 8" id="KW-0472">Membrane</keyword>
<feature type="transmembrane region" description="Helical" evidence="8">
    <location>
        <begin position="716"/>
        <end position="737"/>
    </location>
</feature>
<dbReference type="GO" id="GO:0009252">
    <property type="term" value="P:peptidoglycan biosynthetic process"/>
    <property type="evidence" value="ECO:0007669"/>
    <property type="project" value="UniProtKB-UniRule"/>
</dbReference>
<keyword evidence="4 8" id="KW-0133">Cell shape</keyword>
<feature type="transmembrane region" description="Helical" evidence="8">
    <location>
        <begin position="673"/>
        <end position="696"/>
    </location>
</feature>
<comment type="caution">
    <text evidence="10">The sequence shown here is derived from an EMBL/GenBank/DDBJ whole genome shotgun (WGS) entry which is preliminary data.</text>
</comment>
<evidence type="ECO:0000256" key="1">
    <source>
        <dbReference type="ARBA" id="ARBA00004651"/>
    </source>
</evidence>
<feature type="region of interest" description="Disordered" evidence="9">
    <location>
        <begin position="1"/>
        <end position="105"/>
    </location>
</feature>
<dbReference type="AlphaFoldDB" id="A0A326UC83"/>
<feature type="transmembrane region" description="Helical" evidence="8">
    <location>
        <begin position="573"/>
        <end position="597"/>
    </location>
</feature>
<dbReference type="InterPro" id="IPR004268">
    <property type="entry name" value="MurJ"/>
</dbReference>
<feature type="region of interest" description="Disordered" evidence="9">
    <location>
        <begin position="164"/>
        <end position="208"/>
    </location>
</feature>
<evidence type="ECO:0000256" key="2">
    <source>
        <dbReference type="ARBA" id="ARBA00022475"/>
    </source>
</evidence>
<feature type="compositionally biased region" description="Low complexity" evidence="9">
    <location>
        <begin position="72"/>
        <end position="85"/>
    </location>
</feature>
<dbReference type="GO" id="GO:0005886">
    <property type="term" value="C:plasma membrane"/>
    <property type="evidence" value="ECO:0007669"/>
    <property type="project" value="UniProtKB-SubCell"/>
</dbReference>
<feature type="transmembrane region" description="Helical" evidence="8">
    <location>
        <begin position="531"/>
        <end position="552"/>
    </location>
</feature>
<dbReference type="PRINTS" id="PR01806">
    <property type="entry name" value="VIRFACTRMVIN"/>
</dbReference>
<dbReference type="Proteomes" id="UP000248806">
    <property type="component" value="Unassembled WGS sequence"/>
</dbReference>
<protein>
    <recommendedName>
        <fullName evidence="8">Probable lipid II flippase MurJ</fullName>
    </recommendedName>
</protein>
<evidence type="ECO:0000256" key="4">
    <source>
        <dbReference type="ARBA" id="ARBA00022960"/>
    </source>
</evidence>
<feature type="transmembrane region" description="Helical" evidence="8">
    <location>
        <begin position="376"/>
        <end position="395"/>
    </location>
</feature>
<gene>
    <name evidence="8" type="primary">murJ</name>
    <name evidence="10" type="ORF">EI42_00188</name>
</gene>
<sequence>MNVGNQGQQPSRPGQGLPGQQGGFYGWQYDQSNAAPNAAPPSPPYSPQPTPLPQGYPPQQPSYPPPMPSQPGYPQQPGYPRQMPPVQRKPQEPTPDIFQDTVYDMGSTLGYGQATTEFQFFETPQPSQPIAQLRQERLQQLREERMRRQQRRMQGDVTTIAPWWQKKSPSGLPPTLRPNAPGVTGMPPQVAPPPGMQPAQQPPSMESTARGFRGVIGEQVERISEKLKAARVPSQDTGMIQRVNVRRATMLLTFAFVASRALGIIRTSMFGAVFATSNVSDAYVQAFLVPDLIFNIVSGGALSSAFIPVFTKYMIGDKDEKTAWHIASTALNLVTVVMMVLAGLAILFAPVLVPLYNPGIKDAKQLALITDLTRIMLLQAIILGSGVIVTAVLNAKQDFRIPAIGTVLYNVGLIAGLLPGLIISFSGHRSDANDLVAIHWASWGVVLGALLQVGVQVYGLKKVGMQYSLTAFSWRHPGVVQIVRQMLPRMANSIMLYSSIFVDRGLIQMLMGDAKDGAEGLITQNYQAWQLVLLPLGIFGVAVSTAAFPTLAENVAKGRLDRVRNTISETLRSTLFLSIPSGIGLMVLGLPVIQVLLQHGRYSLSMAQATAVPLTFFAFGLAGHAAIEILTRAFYAMRDSKTPVIISILQFIFKIALSIVLMTVAVIGGTSWGMAAIASATSIAALLEAFVLFWLLHQRLGALPLKEIGSFILRTLIASAVMGVALFFLQFIINFLLTIVGKVPFLRWMDTMATPALGLPGTIMAAIKLGVMIFLGLIVYVRMARLLGIQELGPLKKVLDRLRLSWI</sequence>
<feature type="compositionally biased region" description="Gly residues" evidence="9">
    <location>
        <begin position="16"/>
        <end position="25"/>
    </location>
</feature>
<feature type="transmembrane region" description="Helical" evidence="8">
    <location>
        <begin position="643"/>
        <end position="667"/>
    </location>
</feature>
<comment type="pathway">
    <text evidence="8">Cell wall biogenesis; peptidoglycan biosynthesis.</text>
</comment>
<dbReference type="NCBIfam" id="TIGR01695">
    <property type="entry name" value="murJ_mviN"/>
    <property type="match status" value="1"/>
</dbReference>
<keyword evidence="11" id="KW-1185">Reference proteome</keyword>
<reference evidence="10 11" key="1">
    <citation type="submission" date="2018-06" db="EMBL/GenBank/DDBJ databases">
        <title>Genomic Encyclopedia of Archaeal and Bacterial Type Strains, Phase II (KMG-II): from individual species to whole genera.</title>
        <authorList>
            <person name="Goeker M."/>
        </authorList>
    </citation>
    <scope>NUCLEOTIDE SEQUENCE [LARGE SCALE GENOMIC DNA]</scope>
    <source>
        <strain evidence="10 11">ATCC BAA-1881</strain>
    </source>
</reference>
<dbReference type="CDD" id="cd13123">
    <property type="entry name" value="MATE_MurJ_like"/>
    <property type="match status" value="1"/>
</dbReference>
<feature type="transmembrane region" description="Helical" evidence="8">
    <location>
        <begin position="757"/>
        <end position="781"/>
    </location>
</feature>
<feature type="compositionally biased region" description="Pro residues" evidence="9">
    <location>
        <begin position="38"/>
        <end position="71"/>
    </location>
</feature>
<proteinExistence type="inferred from homology"/>
<feature type="transmembrane region" description="Helical" evidence="8">
    <location>
        <begin position="437"/>
        <end position="460"/>
    </location>
</feature>
<evidence type="ECO:0000256" key="5">
    <source>
        <dbReference type="ARBA" id="ARBA00022984"/>
    </source>
</evidence>
<keyword evidence="5 8" id="KW-0573">Peptidoglycan synthesis</keyword>
<dbReference type="PANTHER" id="PTHR47019">
    <property type="entry name" value="LIPID II FLIPPASE MURJ"/>
    <property type="match status" value="1"/>
</dbReference>
<feature type="transmembrane region" description="Helical" evidence="8">
    <location>
        <begin position="609"/>
        <end position="631"/>
    </location>
</feature>
<evidence type="ECO:0000313" key="11">
    <source>
        <dbReference type="Proteomes" id="UP000248806"/>
    </source>
</evidence>
<feature type="transmembrane region" description="Helical" evidence="8">
    <location>
        <begin position="494"/>
        <end position="511"/>
    </location>
</feature>
<feature type="transmembrane region" description="Helical" evidence="8">
    <location>
        <begin position="407"/>
        <end position="425"/>
    </location>
</feature>
<dbReference type="GO" id="GO:0034204">
    <property type="term" value="P:lipid translocation"/>
    <property type="evidence" value="ECO:0007669"/>
    <property type="project" value="TreeGrafter"/>
</dbReference>
<evidence type="ECO:0000256" key="3">
    <source>
        <dbReference type="ARBA" id="ARBA00022692"/>
    </source>
</evidence>
<dbReference type="UniPathway" id="UPA00219"/>
<evidence type="ECO:0000256" key="6">
    <source>
        <dbReference type="ARBA" id="ARBA00022989"/>
    </source>
</evidence>
<evidence type="ECO:0000256" key="8">
    <source>
        <dbReference type="HAMAP-Rule" id="MF_02078"/>
    </source>
</evidence>
<dbReference type="Pfam" id="PF03023">
    <property type="entry name" value="MurJ"/>
    <property type="match status" value="1"/>
</dbReference>